<dbReference type="InterPro" id="IPR036179">
    <property type="entry name" value="Ig-like_dom_sf"/>
</dbReference>
<dbReference type="SUPFAM" id="SSF101898">
    <property type="entry name" value="NHL repeat"/>
    <property type="match status" value="2"/>
</dbReference>
<dbReference type="PROSITE" id="PS51257">
    <property type="entry name" value="PROKAR_LIPOPROTEIN"/>
    <property type="match status" value="1"/>
</dbReference>
<organism evidence="1 2">
    <name type="scientific">Massilia violaceinigra</name>
    <dbReference type="NCBI Taxonomy" id="2045208"/>
    <lineage>
        <taxon>Bacteria</taxon>
        <taxon>Pseudomonadati</taxon>
        <taxon>Pseudomonadota</taxon>
        <taxon>Betaproteobacteria</taxon>
        <taxon>Burkholderiales</taxon>
        <taxon>Oxalobacteraceae</taxon>
        <taxon>Telluria group</taxon>
        <taxon>Massilia</taxon>
    </lineage>
</organism>
<dbReference type="OrthoDB" id="9774579at2"/>
<dbReference type="RefSeq" id="WP_099881679.1">
    <property type="nucleotide sequence ID" value="NZ_CP024608.1"/>
</dbReference>
<dbReference type="InterPro" id="IPR013783">
    <property type="entry name" value="Ig-like_fold"/>
</dbReference>
<reference evidence="1" key="1">
    <citation type="submission" date="2017-10" db="EMBL/GenBank/DDBJ databases">
        <title>Massilia psychrophilum sp. nov., a novel purple-pigmented bacterium isolated from Tianshan glacier, Xinjiang Municipality, China.</title>
        <authorList>
            <person name="Wang H."/>
        </authorList>
    </citation>
    <scope>NUCLEOTIDE SEQUENCE [LARGE SCALE GENOMIC DNA]</scope>
    <source>
        <strain evidence="1">B2</strain>
    </source>
</reference>
<sequence length="452" mass="45400">MSDVKNRFFRSGALASGLICLAGITACGSDDDSTTPVKQPDPVVSPQPVTAASITTQPKTQAVQAGQPATFSAVATGSGTLSYQWWRNGVAIPGATSAIYTTLAATLADSGDVLSVVVRNDAGTSTSDAVALQVEGVGVRVLAGGAVEPTRAQVDGVGKMARFLNAGALANDGAGNLLLADTGLKSVRKITPAGVVSTAIVGGTPAPALRILRDVAAGANGIRYVIDGADGSPSTFVRKIGADGAVSTIELGSTQGDPAGTGIAPPVFTAIATDAGGNLYVASEVTRPGEPECSSCFKRAIVRKVAADGTLTTVFENLGPHSASATITDVAVDKNGKVYVLDDRGIRTLDAAGVPVTLVPNNLAFIKAIALDAGGNVYFATEPFSGIPSTWPAGAIGKIAADRSVAVVVDPNGSDARFKSADWIANPAGIAFDAAGALYVSGNGRVLKLVLP</sequence>
<proteinExistence type="predicted"/>
<dbReference type="Gene3D" id="2.40.10.500">
    <property type="match status" value="3"/>
</dbReference>
<protein>
    <recommendedName>
        <fullName evidence="3">Ig-like domain-containing protein</fullName>
    </recommendedName>
</protein>
<evidence type="ECO:0000313" key="1">
    <source>
        <dbReference type="EMBL" id="ATQ78549.1"/>
    </source>
</evidence>
<evidence type="ECO:0000313" key="2">
    <source>
        <dbReference type="Proteomes" id="UP000229897"/>
    </source>
</evidence>
<accession>A0A2D2DU97</accession>
<dbReference type="SUPFAM" id="SSF48726">
    <property type="entry name" value="Immunoglobulin"/>
    <property type="match status" value="1"/>
</dbReference>
<evidence type="ECO:0008006" key="3">
    <source>
        <dbReference type="Google" id="ProtNLM"/>
    </source>
</evidence>
<keyword evidence="2" id="KW-1185">Reference proteome</keyword>
<name>A0A2D2DU97_9BURK</name>
<gene>
    <name evidence="1" type="ORF">CR152_31560</name>
</gene>
<dbReference type="AlphaFoldDB" id="A0A2D2DU97"/>
<dbReference type="KEGG" id="mass:CR152_31560"/>
<dbReference type="EMBL" id="CP024608">
    <property type="protein sequence ID" value="ATQ78549.1"/>
    <property type="molecule type" value="Genomic_DNA"/>
</dbReference>
<dbReference type="Gene3D" id="2.60.40.10">
    <property type="entry name" value="Immunoglobulins"/>
    <property type="match status" value="1"/>
</dbReference>
<dbReference type="Proteomes" id="UP000229897">
    <property type="component" value="Chromosome"/>
</dbReference>